<reference evidence="2 3" key="1">
    <citation type="submission" date="2020-02" db="EMBL/GenBank/DDBJ databases">
        <authorList>
            <person name="Brisse S."/>
        </authorList>
    </citation>
    <scope>NUCLEOTIDE SEQUENCE [LARGE SCALE GENOMIC DNA]</scope>
    <source>
        <strain evidence="2">CIP107547</strain>
    </source>
</reference>
<dbReference type="GO" id="GO:0004519">
    <property type="term" value="F:endonuclease activity"/>
    <property type="evidence" value="ECO:0007669"/>
    <property type="project" value="UniProtKB-KW"/>
</dbReference>
<dbReference type="OMA" id="QIDHVMP"/>
<feature type="domain" description="GmrSD restriction endonucleases C-terminal" evidence="1">
    <location>
        <begin position="104"/>
        <end position="181"/>
    </location>
</feature>
<evidence type="ECO:0000259" key="1">
    <source>
        <dbReference type="Pfam" id="PF07510"/>
    </source>
</evidence>
<evidence type="ECO:0000313" key="3">
    <source>
        <dbReference type="Proteomes" id="UP000480222"/>
    </source>
</evidence>
<proteinExistence type="predicted"/>
<dbReference type="OrthoDB" id="5196645at2"/>
<gene>
    <name evidence="2" type="ORF">CIP107547_01202</name>
</gene>
<dbReference type="Gene3D" id="1.10.30.50">
    <property type="match status" value="1"/>
</dbReference>
<organism evidence="2 3">
    <name type="scientific">Corynebacterium diphtheriae</name>
    <dbReference type="NCBI Taxonomy" id="1717"/>
    <lineage>
        <taxon>Bacteria</taxon>
        <taxon>Bacillati</taxon>
        <taxon>Actinomycetota</taxon>
        <taxon>Actinomycetes</taxon>
        <taxon>Mycobacteriales</taxon>
        <taxon>Corynebacteriaceae</taxon>
        <taxon>Corynebacterium</taxon>
    </lineage>
</organism>
<accession>A0A0F5DB83</accession>
<keyword evidence="2" id="KW-0378">Hydrolase</keyword>
<dbReference type="EMBL" id="CADDAV010000015">
    <property type="protein sequence ID" value="CAB0600012.1"/>
    <property type="molecule type" value="Genomic_DNA"/>
</dbReference>
<keyword evidence="2" id="KW-0255">Endonuclease</keyword>
<dbReference type="AlphaFoldDB" id="A0A0F5DB83"/>
<sequence length="196" mass="22491">MKRIFFTLLVAMTCFAVYLSIPHGWYFHDLREVSHRVTVIGYERSQFGDGWALQSSGCSTRDEVLAATLIDAHLTVDCSLTRGYGDDPYSLRPIAVHPGRDREPIELDHVYPLSAAWDMGAFAWDKERRIAFANDPLNLVAASKQQNRQKSDKLPSEWLPSARKQRCWYVNRLADVARKYDLPLSSADLRVMRRQC</sequence>
<name>A0A0F5DB83_CORDP</name>
<evidence type="ECO:0000313" key="2">
    <source>
        <dbReference type="EMBL" id="CAB0600012.1"/>
    </source>
</evidence>
<dbReference type="Pfam" id="PF07510">
    <property type="entry name" value="GmrSD_C"/>
    <property type="match status" value="1"/>
</dbReference>
<dbReference type="PANTHER" id="PTHR24094">
    <property type="entry name" value="SECRETED PROTEIN"/>
    <property type="match status" value="1"/>
</dbReference>
<dbReference type="Proteomes" id="UP000480222">
    <property type="component" value="Unassembled WGS sequence"/>
</dbReference>
<dbReference type="InterPro" id="IPR011089">
    <property type="entry name" value="GmrSD_C"/>
</dbReference>
<dbReference type="RefSeq" id="WP_003851038.1">
    <property type="nucleotide sequence ID" value="NZ_CAJDYQ010000005.1"/>
</dbReference>
<dbReference type="PANTHER" id="PTHR24094:SF15">
    <property type="entry name" value="AMP-DEPENDENT SYNTHETASE_LIGASE DOMAIN-CONTAINING PROTEIN-RELATED"/>
    <property type="match status" value="1"/>
</dbReference>
<keyword evidence="2" id="KW-0540">Nuclease</keyword>
<dbReference type="KEGG" id="cdi:DIP1021"/>
<comment type="caution">
    <text evidence="2">The sequence shown here is derived from an EMBL/GenBank/DDBJ whole genome shotgun (WGS) entry which is preliminary data.</text>
</comment>
<protein>
    <submittedName>
        <fullName evidence="2">HNH endonuclease</fullName>
    </submittedName>
</protein>